<keyword evidence="2" id="KW-1185">Reference proteome</keyword>
<dbReference type="InterPro" id="IPR028027">
    <property type="entry name" value="SPMAP1"/>
</dbReference>
<comment type="caution">
    <text evidence="1">The sequence shown here is derived from an EMBL/GenBank/DDBJ whole genome shotgun (WGS) entry which is preliminary data.</text>
</comment>
<dbReference type="PANTHER" id="PTHR34221">
    <property type="entry name" value="HYPOTHETICAL PROTEIN LOC691189"/>
    <property type="match status" value="1"/>
</dbReference>
<reference evidence="1 2" key="1">
    <citation type="submission" date="2022-12" db="EMBL/GenBank/DDBJ databases">
        <title>Chromosome-level genome of Tegillarca granosa.</title>
        <authorList>
            <person name="Kim J."/>
        </authorList>
    </citation>
    <scope>NUCLEOTIDE SEQUENCE [LARGE SCALE GENOMIC DNA]</scope>
    <source>
        <strain evidence="1">Teg-2019</strain>
        <tissue evidence="1">Adductor muscle</tissue>
    </source>
</reference>
<evidence type="ECO:0000313" key="2">
    <source>
        <dbReference type="Proteomes" id="UP001217089"/>
    </source>
</evidence>
<name>A0ABQ9EQS3_TEGGR</name>
<sequence length="182" mass="20347">MINRYIDLTIYNMSQEVKGRHNKIYRAPPTPPPEILLEKEKTFVLDCRAVSSISSDYSKANPKLGQVIPPYNSQQDGHVSAYFGFQGVQDTLKKYKQDNGGTSIQGPVIDFAYAKGDGFQYLKHRNAAGAGHSREDVDGHAQFMQGVKPVIGYNGKFGYRRNTPWLRHEPSPFGTSSRSPAH</sequence>
<proteinExistence type="predicted"/>
<dbReference type="Pfam" id="PF15075">
    <property type="entry name" value="SPMAP1-like"/>
    <property type="match status" value="1"/>
</dbReference>
<gene>
    <name evidence="1" type="ORF">KUTeg_015647</name>
</gene>
<dbReference type="Proteomes" id="UP001217089">
    <property type="component" value="Unassembled WGS sequence"/>
</dbReference>
<accession>A0ABQ9EQS3</accession>
<evidence type="ECO:0000313" key="1">
    <source>
        <dbReference type="EMBL" id="KAJ8307563.1"/>
    </source>
</evidence>
<protein>
    <recommendedName>
        <fullName evidence="3">Rhodanese domain-containing protein</fullName>
    </recommendedName>
</protein>
<organism evidence="1 2">
    <name type="scientific">Tegillarca granosa</name>
    <name type="common">Malaysian cockle</name>
    <name type="synonym">Anadara granosa</name>
    <dbReference type="NCBI Taxonomy" id="220873"/>
    <lineage>
        <taxon>Eukaryota</taxon>
        <taxon>Metazoa</taxon>
        <taxon>Spiralia</taxon>
        <taxon>Lophotrochozoa</taxon>
        <taxon>Mollusca</taxon>
        <taxon>Bivalvia</taxon>
        <taxon>Autobranchia</taxon>
        <taxon>Pteriomorphia</taxon>
        <taxon>Arcoida</taxon>
        <taxon>Arcoidea</taxon>
        <taxon>Arcidae</taxon>
        <taxon>Tegillarca</taxon>
    </lineage>
</organism>
<dbReference type="EMBL" id="JARBDR010000793">
    <property type="protein sequence ID" value="KAJ8307563.1"/>
    <property type="molecule type" value="Genomic_DNA"/>
</dbReference>
<dbReference type="PANTHER" id="PTHR34221:SF4">
    <property type="entry name" value="CHROMOSOME LG9 OPEN READING FRAME, HUMAN C17ORF98"/>
    <property type="match status" value="1"/>
</dbReference>
<evidence type="ECO:0008006" key="3">
    <source>
        <dbReference type="Google" id="ProtNLM"/>
    </source>
</evidence>